<gene>
    <name evidence="4" type="ORF">SAMN02745724_03620</name>
</gene>
<comment type="similarity">
    <text evidence="3">Belongs to the glycosyl hydrolase 24 family.</text>
</comment>
<sequence length="139" mass="15902">MSIQNTVEQVKKHEGFRQHPYYCTAEKLTIGYGRNLDDVGISKQEAETLLLNDLTLRKAGIKRNVDTRYCNAARFAVLLNMAYNLGLEGLLAFKKTMSYIEVGEFEQAAAEMLNSRWAKQLPKRSHELSLQMKTGEWQS</sequence>
<keyword evidence="3" id="KW-0326">Glycosidase</keyword>
<evidence type="ECO:0000313" key="4">
    <source>
        <dbReference type="EMBL" id="SFD13990.1"/>
    </source>
</evidence>
<keyword evidence="1 3" id="KW-0929">Antimicrobial</keyword>
<dbReference type="Gene3D" id="1.10.530.40">
    <property type="match status" value="1"/>
</dbReference>
<dbReference type="PANTHER" id="PTHR37406">
    <property type="entry name" value="T4-TYPE LYSOZYME 1-RELATED"/>
    <property type="match status" value="1"/>
</dbReference>
<keyword evidence="3" id="KW-0378">Hydrolase</keyword>
<dbReference type="Pfam" id="PF00959">
    <property type="entry name" value="Phage_lysozyme"/>
    <property type="match status" value="1"/>
</dbReference>
<dbReference type="SUPFAM" id="SSF53955">
    <property type="entry name" value="Lysozyme-like"/>
    <property type="match status" value="1"/>
</dbReference>
<dbReference type="Proteomes" id="UP000198862">
    <property type="component" value="Unassembled WGS sequence"/>
</dbReference>
<dbReference type="GO" id="GO:0003796">
    <property type="term" value="F:lysozyme activity"/>
    <property type="evidence" value="ECO:0007669"/>
    <property type="project" value="UniProtKB-EC"/>
</dbReference>
<reference evidence="4 5" key="1">
    <citation type="submission" date="2016-10" db="EMBL/GenBank/DDBJ databases">
        <authorList>
            <person name="de Groot N.N."/>
        </authorList>
    </citation>
    <scope>NUCLEOTIDE SEQUENCE [LARGE SCALE GENOMIC DNA]</scope>
    <source>
        <strain evidence="4 5">DSM 6059</strain>
    </source>
</reference>
<dbReference type="AlphaFoldDB" id="A0A1I1Q7A4"/>
<dbReference type="STRING" id="1123010.SAMN02745724_03620"/>
<accession>A0A1I1Q7A4</accession>
<dbReference type="GO" id="GO:0031640">
    <property type="term" value="P:killing of cells of another organism"/>
    <property type="evidence" value="ECO:0007669"/>
    <property type="project" value="UniProtKB-KW"/>
</dbReference>
<evidence type="ECO:0000256" key="2">
    <source>
        <dbReference type="ARBA" id="ARBA00022638"/>
    </source>
</evidence>
<dbReference type="RefSeq" id="WP_091987728.1">
    <property type="nucleotide sequence ID" value="NZ_FOLO01000035.1"/>
</dbReference>
<dbReference type="PANTHER" id="PTHR37406:SF1">
    <property type="entry name" value="T4-TYPE LYSOZYME 1-RELATED"/>
    <property type="match status" value="1"/>
</dbReference>
<evidence type="ECO:0000313" key="5">
    <source>
        <dbReference type="Proteomes" id="UP000198862"/>
    </source>
</evidence>
<dbReference type="EMBL" id="FOLO01000035">
    <property type="protein sequence ID" value="SFD13990.1"/>
    <property type="molecule type" value="Genomic_DNA"/>
</dbReference>
<dbReference type="GO" id="GO:0009253">
    <property type="term" value="P:peptidoglycan catabolic process"/>
    <property type="evidence" value="ECO:0007669"/>
    <property type="project" value="InterPro"/>
</dbReference>
<dbReference type="GO" id="GO:0042742">
    <property type="term" value="P:defense response to bacterium"/>
    <property type="evidence" value="ECO:0007669"/>
    <property type="project" value="UniProtKB-KW"/>
</dbReference>
<evidence type="ECO:0000256" key="1">
    <source>
        <dbReference type="ARBA" id="ARBA00022529"/>
    </source>
</evidence>
<protein>
    <recommendedName>
        <fullName evidence="3">Lysozyme</fullName>
        <ecNumber evidence="3">3.2.1.17</ecNumber>
    </recommendedName>
</protein>
<dbReference type="InterPro" id="IPR023347">
    <property type="entry name" value="Lysozyme_dom_sf"/>
</dbReference>
<keyword evidence="5" id="KW-1185">Reference proteome</keyword>
<dbReference type="GO" id="GO:0016998">
    <property type="term" value="P:cell wall macromolecule catabolic process"/>
    <property type="evidence" value="ECO:0007669"/>
    <property type="project" value="InterPro"/>
</dbReference>
<evidence type="ECO:0000256" key="3">
    <source>
        <dbReference type="RuleBase" id="RU003788"/>
    </source>
</evidence>
<comment type="catalytic activity">
    <reaction evidence="3">
        <text>Hydrolysis of (1-&gt;4)-beta-linkages between N-acetylmuramic acid and N-acetyl-D-glucosamine residues in a peptidoglycan and between N-acetyl-D-glucosamine residues in chitodextrins.</text>
        <dbReference type="EC" id="3.2.1.17"/>
    </reaction>
</comment>
<keyword evidence="2 3" id="KW-0081">Bacteriolytic enzyme</keyword>
<name>A0A1I1Q7A4_9GAMM</name>
<dbReference type="InterPro" id="IPR052619">
    <property type="entry name" value="Phage_lysozyme-like"/>
</dbReference>
<proteinExistence type="inferred from homology"/>
<dbReference type="InterPro" id="IPR023346">
    <property type="entry name" value="Lysozyme-like_dom_sf"/>
</dbReference>
<organism evidence="4 5">
    <name type="scientific">Pseudoalteromonas denitrificans DSM 6059</name>
    <dbReference type="NCBI Taxonomy" id="1123010"/>
    <lineage>
        <taxon>Bacteria</taxon>
        <taxon>Pseudomonadati</taxon>
        <taxon>Pseudomonadota</taxon>
        <taxon>Gammaproteobacteria</taxon>
        <taxon>Alteromonadales</taxon>
        <taxon>Pseudoalteromonadaceae</taxon>
        <taxon>Pseudoalteromonas</taxon>
    </lineage>
</organism>
<dbReference type="InterPro" id="IPR002196">
    <property type="entry name" value="Glyco_hydro_24"/>
</dbReference>
<dbReference type="EC" id="3.2.1.17" evidence="3"/>
<dbReference type="OrthoDB" id="9091992at2"/>